<gene>
    <name evidence="1" type="ORF">C5167_015201</name>
</gene>
<organism evidence="1 2">
    <name type="scientific">Papaver somniferum</name>
    <name type="common">Opium poppy</name>
    <dbReference type="NCBI Taxonomy" id="3469"/>
    <lineage>
        <taxon>Eukaryota</taxon>
        <taxon>Viridiplantae</taxon>
        <taxon>Streptophyta</taxon>
        <taxon>Embryophyta</taxon>
        <taxon>Tracheophyta</taxon>
        <taxon>Spermatophyta</taxon>
        <taxon>Magnoliopsida</taxon>
        <taxon>Ranunculales</taxon>
        <taxon>Papaveraceae</taxon>
        <taxon>Papaveroideae</taxon>
        <taxon>Papaver</taxon>
    </lineage>
</organism>
<dbReference type="Gramene" id="RZC56347">
    <property type="protein sequence ID" value="RZC56347"/>
    <property type="gene ID" value="C5167_015201"/>
</dbReference>
<dbReference type="Gene3D" id="3.90.180.10">
    <property type="entry name" value="Medium-chain alcohol dehydrogenases, catalytic domain"/>
    <property type="match status" value="1"/>
</dbReference>
<dbReference type="PANTHER" id="PTHR44013:SF1">
    <property type="entry name" value="ZINC-TYPE ALCOHOL DEHYDROGENASE-LIKE PROTEIN C16A3.02C"/>
    <property type="match status" value="1"/>
</dbReference>
<dbReference type="EMBL" id="CM010717">
    <property type="protein sequence ID" value="RZC56347.1"/>
    <property type="molecule type" value="Genomic_DNA"/>
</dbReference>
<dbReference type="SUPFAM" id="SSF50129">
    <property type="entry name" value="GroES-like"/>
    <property type="match status" value="1"/>
</dbReference>
<proteinExistence type="predicted"/>
<evidence type="ECO:0000313" key="1">
    <source>
        <dbReference type="EMBL" id="RZC56347.1"/>
    </source>
</evidence>
<accession>A0A4Y7J697</accession>
<dbReference type="Proteomes" id="UP000316621">
    <property type="component" value="Chromosome 3"/>
</dbReference>
<dbReference type="PANTHER" id="PTHR44013">
    <property type="entry name" value="ZINC-TYPE ALCOHOL DEHYDROGENASE-LIKE PROTEIN C16A3.02C"/>
    <property type="match status" value="1"/>
</dbReference>
<evidence type="ECO:0000313" key="2">
    <source>
        <dbReference type="Proteomes" id="UP000316621"/>
    </source>
</evidence>
<dbReference type="OMA" id="MLDSPWL"/>
<dbReference type="AlphaFoldDB" id="A0A4Y7J697"/>
<protein>
    <submittedName>
        <fullName evidence="1">Uncharacterized protein</fullName>
    </submittedName>
</protein>
<sequence length="133" mass="14056">MSEKVMRAHVQVPIPKPNKDAGGIARPFMPKKFPYIPVTDISGEVGSDVLFQVGDKVVAMLAYTARYGGGLGEYAVAPAKPTVKRPEEVSAVEGAGHYVVQLANLGNNHVTAACGARNIQLLKSLGADEVLDL</sequence>
<name>A0A4Y7J697_PAPSO</name>
<dbReference type="Gene3D" id="3.40.50.720">
    <property type="entry name" value="NAD(P)-binding Rossmann-like Domain"/>
    <property type="match status" value="1"/>
</dbReference>
<keyword evidence="2" id="KW-1185">Reference proteome</keyword>
<reference evidence="1 2" key="1">
    <citation type="journal article" date="2018" name="Science">
        <title>The opium poppy genome and morphinan production.</title>
        <authorList>
            <person name="Guo L."/>
            <person name="Winzer T."/>
            <person name="Yang X."/>
            <person name="Li Y."/>
            <person name="Ning Z."/>
            <person name="He Z."/>
            <person name="Teodor R."/>
            <person name="Lu Y."/>
            <person name="Bowser T.A."/>
            <person name="Graham I.A."/>
            <person name="Ye K."/>
        </authorList>
    </citation>
    <scope>NUCLEOTIDE SEQUENCE [LARGE SCALE GENOMIC DNA]</scope>
    <source>
        <strain evidence="2">cv. HN1</strain>
        <tissue evidence="1">Leaves</tissue>
    </source>
</reference>
<dbReference type="InterPro" id="IPR011032">
    <property type="entry name" value="GroES-like_sf"/>
</dbReference>
<dbReference type="InterPro" id="IPR036291">
    <property type="entry name" value="NAD(P)-bd_dom_sf"/>
</dbReference>
<dbReference type="InterPro" id="IPR052733">
    <property type="entry name" value="Chloroplast_QOR"/>
</dbReference>
<dbReference type="SUPFAM" id="SSF51735">
    <property type="entry name" value="NAD(P)-binding Rossmann-fold domains"/>
    <property type="match status" value="1"/>
</dbReference>